<reference evidence="1 2" key="1">
    <citation type="submission" date="2020-01" db="EMBL/GenBank/DDBJ databases">
        <title>Whole-genome sequence of Heliobacterium undosum DSM 13378.</title>
        <authorList>
            <person name="Kyndt J.A."/>
            <person name="Meyer T.E."/>
        </authorList>
    </citation>
    <scope>NUCLEOTIDE SEQUENCE [LARGE SCALE GENOMIC DNA]</scope>
    <source>
        <strain evidence="1 2">DSM 13378</strain>
    </source>
</reference>
<evidence type="ECO:0000313" key="2">
    <source>
        <dbReference type="Proteomes" id="UP000463470"/>
    </source>
</evidence>
<dbReference type="EMBL" id="WXEY01000022">
    <property type="protein sequence ID" value="MZP30988.1"/>
    <property type="molecule type" value="Genomic_DNA"/>
</dbReference>
<gene>
    <name evidence="1" type="ORF">GTO91_14820</name>
</gene>
<organism evidence="1 2">
    <name type="scientific">Heliomicrobium undosum</name>
    <dbReference type="NCBI Taxonomy" id="121734"/>
    <lineage>
        <taxon>Bacteria</taxon>
        <taxon>Bacillati</taxon>
        <taxon>Bacillota</taxon>
        <taxon>Clostridia</taxon>
        <taxon>Eubacteriales</taxon>
        <taxon>Heliobacteriaceae</taxon>
        <taxon>Heliomicrobium</taxon>
    </lineage>
</organism>
<accession>A0A845LBC7</accession>
<dbReference type="Proteomes" id="UP000463470">
    <property type="component" value="Unassembled WGS sequence"/>
</dbReference>
<evidence type="ECO:0000313" key="1">
    <source>
        <dbReference type="EMBL" id="MZP30988.1"/>
    </source>
</evidence>
<name>A0A845LBC7_9FIRM</name>
<protein>
    <submittedName>
        <fullName evidence="1">Uncharacterized protein</fullName>
    </submittedName>
</protein>
<comment type="caution">
    <text evidence="1">The sequence shown here is derived from an EMBL/GenBank/DDBJ whole genome shotgun (WGS) entry which is preliminary data.</text>
</comment>
<proteinExistence type="predicted"/>
<keyword evidence="2" id="KW-1185">Reference proteome</keyword>
<dbReference type="RefSeq" id="WP_161259506.1">
    <property type="nucleotide sequence ID" value="NZ_WXEY01000022.1"/>
</dbReference>
<sequence length="63" mass="6910">MSCPVCGGKQVGKVGVNQFYCWNCFIEFNERNEIFEVAEDGSLMALEPDPPLMELEGANAAPI</sequence>
<dbReference type="AlphaFoldDB" id="A0A845LBC7"/>